<comment type="caution">
    <text evidence="2">The sequence shown here is derived from an EMBL/GenBank/DDBJ whole genome shotgun (WGS) entry which is preliminary data.</text>
</comment>
<evidence type="ECO:0000313" key="2">
    <source>
        <dbReference type="EMBL" id="KAI9174851.1"/>
    </source>
</evidence>
<dbReference type="Proteomes" id="UP001064489">
    <property type="component" value="Chromosome 8"/>
</dbReference>
<accession>A0AAD5IRZ2</accession>
<evidence type="ECO:0000256" key="1">
    <source>
        <dbReference type="SAM" id="SignalP"/>
    </source>
</evidence>
<feature type="chain" id="PRO_5042150620" evidence="1">
    <location>
        <begin position="20"/>
        <end position="106"/>
    </location>
</feature>
<gene>
    <name evidence="2" type="ORF">LWI28_023660</name>
</gene>
<keyword evidence="1" id="KW-0732">Signal</keyword>
<proteinExistence type="predicted"/>
<name>A0AAD5IRZ2_ACENE</name>
<reference evidence="2" key="2">
    <citation type="submission" date="2023-02" db="EMBL/GenBank/DDBJ databases">
        <authorList>
            <person name="Swenson N.G."/>
            <person name="Wegrzyn J.L."/>
            <person name="Mcevoy S.L."/>
        </authorList>
    </citation>
    <scope>NUCLEOTIDE SEQUENCE</scope>
    <source>
        <strain evidence="2">91603</strain>
        <tissue evidence="2">Leaf</tissue>
    </source>
</reference>
<dbReference type="EMBL" id="JAJSOW010000103">
    <property type="protein sequence ID" value="KAI9174851.1"/>
    <property type="molecule type" value="Genomic_DNA"/>
</dbReference>
<protein>
    <submittedName>
        <fullName evidence="2">Uncharacterized protein</fullName>
    </submittedName>
</protein>
<dbReference type="AlphaFoldDB" id="A0AAD5IRZ2"/>
<reference evidence="2" key="1">
    <citation type="journal article" date="2022" name="Plant J.">
        <title>Strategies of tolerance reflected in two North American maple genomes.</title>
        <authorList>
            <person name="McEvoy S.L."/>
            <person name="Sezen U.U."/>
            <person name="Trouern-Trend A."/>
            <person name="McMahon S.M."/>
            <person name="Schaberg P.G."/>
            <person name="Yang J."/>
            <person name="Wegrzyn J.L."/>
            <person name="Swenson N.G."/>
        </authorList>
    </citation>
    <scope>NUCLEOTIDE SEQUENCE</scope>
    <source>
        <strain evidence="2">91603</strain>
    </source>
</reference>
<sequence length="106" mass="11827">MLLICCPVFVSLYWVPLQGSIDSSRLDVKQRIVDEAEKIKSWKSPDITESSQLKALRLLDSIAASKVKQESSNLVNLEVQELKKMQDGQCQPVENFSAALPLDHGV</sequence>
<evidence type="ECO:0000313" key="3">
    <source>
        <dbReference type="Proteomes" id="UP001064489"/>
    </source>
</evidence>
<feature type="signal peptide" evidence="1">
    <location>
        <begin position="1"/>
        <end position="19"/>
    </location>
</feature>
<keyword evidence="3" id="KW-1185">Reference proteome</keyword>
<organism evidence="2 3">
    <name type="scientific">Acer negundo</name>
    <name type="common">Box elder</name>
    <dbReference type="NCBI Taxonomy" id="4023"/>
    <lineage>
        <taxon>Eukaryota</taxon>
        <taxon>Viridiplantae</taxon>
        <taxon>Streptophyta</taxon>
        <taxon>Embryophyta</taxon>
        <taxon>Tracheophyta</taxon>
        <taxon>Spermatophyta</taxon>
        <taxon>Magnoliopsida</taxon>
        <taxon>eudicotyledons</taxon>
        <taxon>Gunneridae</taxon>
        <taxon>Pentapetalae</taxon>
        <taxon>rosids</taxon>
        <taxon>malvids</taxon>
        <taxon>Sapindales</taxon>
        <taxon>Sapindaceae</taxon>
        <taxon>Hippocastanoideae</taxon>
        <taxon>Acereae</taxon>
        <taxon>Acer</taxon>
    </lineage>
</organism>